<dbReference type="SUPFAM" id="SSF57625">
    <property type="entry name" value="Invertebrate chitin-binding proteins"/>
    <property type="match status" value="1"/>
</dbReference>
<dbReference type="Proteomes" id="UP000825002">
    <property type="component" value="Unassembled WGS sequence"/>
</dbReference>
<dbReference type="SUPFAM" id="SSF88713">
    <property type="entry name" value="Glycoside hydrolase/deacetylase"/>
    <property type="match status" value="1"/>
</dbReference>
<feature type="domain" description="Chitin-binding type-2" evidence="3">
    <location>
        <begin position="102"/>
        <end position="158"/>
    </location>
</feature>
<feature type="chain" id="PRO_5045396042" description="Chitin-binding type-2 domain-containing protein" evidence="2">
    <location>
        <begin position="27"/>
        <end position="638"/>
    </location>
</feature>
<feature type="region of interest" description="Disordered" evidence="1">
    <location>
        <begin position="606"/>
        <end position="638"/>
    </location>
</feature>
<dbReference type="InterPro" id="IPR011330">
    <property type="entry name" value="Glyco_hydro/deAcase_b/a-brl"/>
</dbReference>
<dbReference type="InterPro" id="IPR002557">
    <property type="entry name" value="Chitin-bd_dom"/>
</dbReference>
<feature type="region of interest" description="Disordered" evidence="1">
    <location>
        <begin position="30"/>
        <end position="100"/>
    </location>
</feature>
<dbReference type="InterPro" id="IPR052740">
    <property type="entry name" value="CE4"/>
</dbReference>
<feature type="compositionally biased region" description="Polar residues" evidence="1">
    <location>
        <begin position="621"/>
        <end position="638"/>
    </location>
</feature>
<evidence type="ECO:0000256" key="2">
    <source>
        <dbReference type="SAM" id="SignalP"/>
    </source>
</evidence>
<protein>
    <recommendedName>
        <fullName evidence="3">Chitin-binding type-2 domain-containing protein</fullName>
    </recommendedName>
</protein>
<dbReference type="InterPro" id="IPR036508">
    <property type="entry name" value="Chitin-bd_dom_sf"/>
</dbReference>
<name>A0ABQ7S6E4_9ACAR</name>
<evidence type="ECO:0000259" key="3">
    <source>
        <dbReference type="PROSITE" id="PS50940"/>
    </source>
</evidence>
<comment type="caution">
    <text evidence="4">The sequence shown here is derived from an EMBL/GenBank/DDBJ whole genome shotgun (WGS) entry which is preliminary data.</text>
</comment>
<evidence type="ECO:0000313" key="4">
    <source>
        <dbReference type="EMBL" id="KAG9508999.1"/>
    </source>
</evidence>
<organism evidence="4 5">
    <name type="scientific">Fragariocoptes setiger</name>
    <dbReference type="NCBI Taxonomy" id="1670756"/>
    <lineage>
        <taxon>Eukaryota</taxon>
        <taxon>Metazoa</taxon>
        <taxon>Ecdysozoa</taxon>
        <taxon>Arthropoda</taxon>
        <taxon>Chelicerata</taxon>
        <taxon>Arachnida</taxon>
        <taxon>Acari</taxon>
        <taxon>Acariformes</taxon>
        <taxon>Trombidiformes</taxon>
        <taxon>Prostigmata</taxon>
        <taxon>Eupodina</taxon>
        <taxon>Eriophyoidea</taxon>
        <taxon>Phytoptidae</taxon>
        <taxon>Fragariocoptes</taxon>
    </lineage>
</organism>
<feature type="compositionally biased region" description="Polar residues" evidence="1">
    <location>
        <begin position="50"/>
        <end position="84"/>
    </location>
</feature>
<feature type="signal peptide" evidence="2">
    <location>
        <begin position="1"/>
        <end position="26"/>
    </location>
</feature>
<gene>
    <name evidence="4" type="ORF">GZH46_02493</name>
</gene>
<feature type="region of interest" description="Disordered" evidence="1">
    <location>
        <begin position="384"/>
        <end position="447"/>
    </location>
</feature>
<dbReference type="Gene3D" id="3.20.20.370">
    <property type="entry name" value="Glycoside hydrolase/deacetylase"/>
    <property type="match status" value="1"/>
</dbReference>
<reference evidence="4 5" key="1">
    <citation type="submission" date="2020-10" db="EMBL/GenBank/DDBJ databases">
        <authorList>
            <person name="Klimov P.B."/>
            <person name="Dyachkov S.M."/>
            <person name="Chetverikov P.E."/>
        </authorList>
    </citation>
    <scope>NUCLEOTIDE SEQUENCE [LARGE SCALE GENOMIC DNA]</scope>
    <source>
        <strain evidence="4">BMOC 18-1129-001#AD2665</strain>
        <tissue evidence="4">Entire mites</tissue>
    </source>
</reference>
<dbReference type="Pfam" id="PF01607">
    <property type="entry name" value="CBM_14"/>
    <property type="match status" value="1"/>
</dbReference>
<accession>A0ABQ7S6E4</accession>
<sequence length="638" mass="70943">MHLVSLKARLLIAIIVVIFVAKLSHQQQNRRAQASSSSSSSGGQSNNQALRSSVAQLQSQQPIASSTSTRRPQASSRPPANTNTNDDEESDGESGSRDIVKQFDCPRPDGLFADPSTCKKFILCGSGRPWTQSCPPGLWFDSKLKFCTFKTAGLTCGPVGDEEEVRQDEATQEGQDNLPICDKNCKLPNCFCSPDGTSIPGGLQPNHVPQMVLLSFSGAVNELVVDHYKKILGYTTKYNSGQTRLNPNGCGIRATFFVSHDYTSYAHIHWLAAQGHEIGLHSITHRLPELWWTEKANYSDLVEEMIGMREILLQQTNINGDNQVIKREDIIGMRAPYIKPAGDNMFQMINDFGLTYDSSIVAPTGDTPLWPFTLDTKVPWLCTSSRNNKNKNQDNDSPSDGESRHGPSGQRQRRHTRSSQQSSGNSEHEKDMLVRQKRQSPFAGKSLRCPTKAYPGIWEVPINPMSNEFNTCHHLDQCVFPSQDDHSDSSDIVDFLTENFERHYNTTRAPFQLNLHVQFALNNNRVRALTKFIDNISKKYPDVWFVSFKQMIEWMRAPAANNAANVFKCEDPGKICPGITCPKVYPWFGNLLGSERNLKTVLQLVQESTPAEESATGGGDTQPNGGDQTNSGSSQNRP</sequence>
<proteinExistence type="predicted"/>
<keyword evidence="5" id="KW-1185">Reference proteome</keyword>
<keyword evidence="2" id="KW-0732">Signal</keyword>
<evidence type="ECO:0000256" key="1">
    <source>
        <dbReference type="SAM" id="MobiDB-lite"/>
    </source>
</evidence>
<dbReference type="Gene3D" id="2.170.140.10">
    <property type="entry name" value="Chitin binding domain"/>
    <property type="match status" value="1"/>
</dbReference>
<dbReference type="PANTHER" id="PTHR45985">
    <property type="match status" value="1"/>
</dbReference>
<dbReference type="PROSITE" id="PS50940">
    <property type="entry name" value="CHIT_BIND_II"/>
    <property type="match status" value="1"/>
</dbReference>
<evidence type="ECO:0000313" key="5">
    <source>
        <dbReference type="Proteomes" id="UP000825002"/>
    </source>
</evidence>
<feature type="compositionally biased region" description="Low complexity" evidence="1">
    <location>
        <begin position="30"/>
        <end position="49"/>
    </location>
</feature>
<dbReference type="SMART" id="SM00494">
    <property type="entry name" value="ChtBD2"/>
    <property type="match status" value="1"/>
</dbReference>
<dbReference type="EMBL" id="JAIFTH010000758">
    <property type="protein sequence ID" value="KAG9508999.1"/>
    <property type="molecule type" value="Genomic_DNA"/>
</dbReference>
<dbReference type="PANTHER" id="PTHR45985:SF3">
    <property type="entry name" value="CHITIN DEACETYLASE-LIKE 4"/>
    <property type="match status" value="1"/>
</dbReference>